<evidence type="ECO:0000256" key="1">
    <source>
        <dbReference type="ARBA" id="ARBA00022837"/>
    </source>
</evidence>
<dbReference type="CDD" id="cd05399">
    <property type="entry name" value="NT_Rel-Spo_like"/>
    <property type="match status" value="1"/>
</dbReference>
<reference evidence="4 5" key="2">
    <citation type="journal article" date="2014" name="BMC Genomics">
        <title>An improved genome of the model marine alga Ostreococcus tauri unfolds by assessing Illumina de novo assemblies.</title>
        <authorList>
            <person name="Blanc-Mathieu R."/>
            <person name="Verhelst B."/>
            <person name="Derelle E."/>
            <person name="Rombauts S."/>
            <person name="Bouget F.Y."/>
            <person name="Carre I."/>
            <person name="Chateau A."/>
            <person name="Eyre-Walker A."/>
            <person name="Grimsley N."/>
            <person name="Moreau H."/>
            <person name="Piegu B."/>
            <person name="Rivals E."/>
            <person name="Schackwitz W."/>
            <person name="Van de Peer Y."/>
            <person name="Piganeau G."/>
        </authorList>
    </citation>
    <scope>NUCLEOTIDE SEQUENCE [LARGE SCALE GENOMIC DNA]</scope>
    <source>
        <strain evidence="5">OTTH 0595 / CCAP 157/2 / RCC745</strain>
    </source>
</reference>
<dbReference type="PANTHER" id="PTHR21262:SF12">
    <property type="entry name" value="GTP DIPHOSPHOKINASE CRSH, CHLOROPLASTIC-RELATED"/>
    <property type="match status" value="1"/>
</dbReference>
<dbReference type="InterPro" id="IPR043519">
    <property type="entry name" value="NT_sf"/>
</dbReference>
<evidence type="ECO:0000313" key="5">
    <source>
        <dbReference type="Proteomes" id="UP000009170"/>
    </source>
</evidence>
<accession>A0A096P7K7</accession>
<dbReference type="GO" id="GO:0015969">
    <property type="term" value="P:guanosine tetraphosphate metabolic process"/>
    <property type="evidence" value="ECO:0007669"/>
    <property type="project" value="InterPro"/>
</dbReference>
<dbReference type="SMART" id="SM00386">
    <property type="entry name" value="HAT"/>
    <property type="match status" value="7"/>
</dbReference>
<dbReference type="Gene3D" id="1.25.40.10">
    <property type="entry name" value="Tetratricopeptide repeat domain"/>
    <property type="match status" value="2"/>
</dbReference>
<dbReference type="SUPFAM" id="SSF109604">
    <property type="entry name" value="HD-domain/PDEase-like"/>
    <property type="match status" value="1"/>
</dbReference>
<dbReference type="InterPro" id="IPR011990">
    <property type="entry name" value="TPR-like_helical_dom_sf"/>
</dbReference>
<dbReference type="GO" id="GO:0005509">
    <property type="term" value="F:calcium ion binding"/>
    <property type="evidence" value="ECO:0007669"/>
    <property type="project" value="InterPro"/>
</dbReference>
<dbReference type="EMBL" id="CAID01000003">
    <property type="protein sequence ID" value="CEF97038.1"/>
    <property type="molecule type" value="Genomic_DNA"/>
</dbReference>
<sequence length="1009" mass="111096">MGGGGAPAHERAVDVTLTLADLGMDAECLCAGLLREAVVHGTVSLDEIEETLGERVMRLAHDVGRVHDLPKRVHSYDENAAERLRSFYLSFHDVRAIVVELACRLDALRNADALKPMERTTVALETMQIYAPMAHALNTGSLCAELEDLAFKILFPNSYASLEKWLAAKSPEDSEILDKMTKMLDDAMQADPTMNALIGRGGVRVLARRKSRYSTMKKIIRDGRDREEVHDLLGMRLVLTPQPGSGAEPPVVGTVNSGDLTYEELEARALKAANAACYRAQQIIHSMFPPVQGRTKDYIYNPKPNGYSSLHSTLKVAFDELGKPVSSREALKKGANVELQIRTAAMHLAAEAGKASHTSYKGGLKEDAGMAGYLAELASAANHAAKEKFGAFTHDDLRKRDESHDKLFEAFDLNGDGRVTLSELRTVLASIWAGEEQEEMLNEAQALMTLLDVDQDGTIDSVEFAKFRASVTAISALPKADAATLAAIEAVAREVTEEVMDVETSEISEVIDVDSKELTTREKSVDDAELIATVRDAVTSSYEYTGKVDGAGRKAAKAMQDPDSGKVEWQLVWDLMRTGRAETARQLFYQRTTRSPGQIAVWEQWARFELLQGDPERARSLYRAALLHCEDRPLIRAEILRKWGMMESASSDAGYKTSHIDLFTRAIAVLSEAQAAGRVDEKEARAAQAKTYQVWAQGLARKGNFAEAKKLLDKANDIDEGNAAVIHAQGQIEEMLGNVSAAVAVYSFGSSLHPRDAYLLQSWARLEAKTGNLDDARILYERGVAANPDNYRISQAWAVSETQHPDGEAAIAREQFQRASSLAPWSVQTWAAWGRFEFYSQDNPQAVETAHTLYERGLDAEPSNIVCLLGLAKCESAVGRFDTARRILARAEAMHPENASVHFERAKVEEAAGAPAKADYHFLQARRLKKAAKRSEAPSTRERGKRSTWDPIDVFERQDLASTAMLYTPDVVVERAEPTSSTDADVDADAPAPPRARRRARRRPSDDTP</sequence>
<dbReference type="STRING" id="70448.A0A096P7K7"/>
<dbReference type="SUPFAM" id="SSF48452">
    <property type="entry name" value="TPR-like"/>
    <property type="match status" value="1"/>
</dbReference>
<protein>
    <submittedName>
        <fullName evidence="4">Tetratricopeptide repeat</fullName>
    </submittedName>
</protein>
<evidence type="ECO:0000256" key="2">
    <source>
        <dbReference type="SAM" id="MobiDB-lite"/>
    </source>
</evidence>
<keyword evidence="5" id="KW-1185">Reference proteome</keyword>
<dbReference type="PROSITE" id="PS00018">
    <property type="entry name" value="EF_HAND_1"/>
    <property type="match status" value="2"/>
</dbReference>
<dbReference type="InterPro" id="IPR002048">
    <property type="entry name" value="EF_hand_dom"/>
</dbReference>
<evidence type="ECO:0000313" key="4">
    <source>
        <dbReference type="EMBL" id="CEF97038.1"/>
    </source>
</evidence>
<dbReference type="PANTHER" id="PTHR21262">
    <property type="entry name" value="GUANOSINE-3',5'-BIS DIPHOSPHATE 3'-PYROPHOSPHOHYDROLASE"/>
    <property type="match status" value="1"/>
</dbReference>
<dbReference type="RefSeq" id="XP_022838449.1">
    <property type="nucleotide sequence ID" value="XM_022984714.1"/>
</dbReference>
<dbReference type="Gene3D" id="1.10.238.10">
    <property type="entry name" value="EF-hand"/>
    <property type="match status" value="1"/>
</dbReference>
<dbReference type="SMART" id="SM00054">
    <property type="entry name" value="EFh"/>
    <property type="match status" value="2"/>
</dbReference>
<feature type="domain" description="EF-hand" evidence="3">
    <location>
        <begin position="399"/>
        <end position="434"/>
    </location>
</feature>
<dbReference type="Gene3D" id="3.30.460.10">
    <property type="entry name" value="Beta Polymerase, domain 2"/>
    <property type="match status" value="1"/>
</dbReference>
<dbReference type="InterPro" id="IPR011992">
    <property type="entry name" value="EF-hand-dom_pair"/>
</dbReference>
<dbReference type="InterPro" id="IPR003107">
    <property type="entry name" value="HAT"/>
</dbReference>
<dbReference type="InParanoid" id="A0A096P7K7"/>
<dbReference type="Pfam" id="PF14559">
    <property type="entry name" value="TPR_19"/>
    <property type="match status" value="1"/>
</dbReference>
<dbReference type="SUPFAM" id="SSF81901">
    <property type="entry name" value="HCP-like"/>
    <property type="match status" value="1"/>
</dbReference>
<dbReference type="SMART" id="SM00028">
    <property type="entry name" value="TPR"/>
    <property type="match status" value="6"/>
</dbReference>
<feature type="compositionally biased region" description="Basic and acidic residues" evidence="2">
    <location>
        <begin position="933"/>
        <end position="950"/>
    </location>
</feature>
<dbReference type="Gene3D" id="1.10.3210.10">
    <property type="entry name" value="Hypothetical protein af1432"/>
    <property type="match status" value="1"/>
</dbReference>
<dbReference type="FunCoup" id="A0A096P7K7">
    <property type="interactions" value="412"/>
</dbReference>
<comment type="caution">
    <text evidence="4">The sequence shown here is derived from an EMBL/GenBank/DDBJ whole genome shotgun (WGS) entry which is preliminary data.</text>
</comment>
<dbReference type="GO" id="GO:0006396">
    <property type="term" value="P:RNA processing"/>
    <property type="evidence" value="ECO:0007669"/>
    <property type="project" value="InterPro"/>
</dbReference>
<dbReference type="AlphaFoldDB" id="A0A096P7K7"/>
<dbReference type="SUPFAM" id="SSF47473">
    <property type="entry name" value="EF-hand"/>
    <property type="match status" value="1"/>
</dbReference>
<dbReference type="Pfam" id="PF13499">
    <property type="entry name" value="EF-hand_7"/>
    <property type="match status" value="1"/>
</dbReference>
<dbReference type="PROSITE" id="PS50222">
    <property type="entry name" value="EF_HAND_2"/>
    <property type="match status" value="2"/>
</dbReference>
<feature type="region of interest" description="Disordered" evidence="2">
    <location>
        <begin position="931"/>
        <end position="950"/>
    </location>
</feature>
<name>A0A096P7K7_OSTTA</name>
<dbReference type="Proteomes" id="UP000009170">
    <property type="component" value="Unassembled WGS sequence"/>
</dbReference>
<dbReference type="Pfam" id="PF13328">
    <property type="entry name" value="HD_4"/>
    <property type="match status" value="1"/>
</dbReference>
<dbReference type="Pfam" id="PF04607">
    <property type="entry name" value="RelA_SpoT"/>
    <property type="match status" value="1"/>
</dbReference>
<dbReference type="SMART" id="SM00954">
    <property type="entry name" value="RelA_SpoT"/>
    <property type="match status" value="1"/>
</dbReference>
<feature type="domain" description="EF-hand" evidence="3">
    <location>
        <begin position="439"/>
        <end position="474"/>
    </location>
</feature>
<dbReference type="SUPFAM" id="SSF81301">
    <property type="entry name" value="Nucleotidyltransferase"/>
    <property type="match status" value="1"/>
</dbReference>
<proteinExistence type="predicted"/>
<dbReference type="InterPro" id="IPR018247">
    <property type="entry name" value="EF_Hand_1_Ca_BS"/>
</dbReference>
<dbReference type="CDD" id="cd00051">
    <property type="entry name" value="EFh"/>
    <property type="match status" value="1"/>
</dbReference>
<gene>
    <name evidence="4" type="ORF">OT_ostta03g01300</name>
</gene>
<reference evidence="5" key="1">
    <citation type="journal article" date="2006" name="Proc. Natl. Acad. Sci. U.S.A.">
        <title>Genome analysis of the smallest free-living eukaryote Ostreococcus tauri unveils many unique features.</title>
        <authorList>
            <person name="Derelle E."/>
            <person name="Ferraz C."/>
            <person name="Rombauts S."/>
            <person name="Rouze P."/>
            <person name="Worden A.Z."/>
            <person name="Robbens S."/>
            <person name="Partensky F."/>
            <person name="Degroeve S."/>
            <person name="Echeynie S."/>
            <person name="Cooke R."/>
            <person name="Saeys Y."/>
            <person name="Wuyts J."/>
            <person name="Jabbari K."/>
            <person name="Bowler C."/>
            <person name="Panaud O."/>
            <person name="Piegu B."/>
            <person name="Ball S.G."/>
            <person name="Ral J.-P."/>
            <person name="Bouget F.-Y."/>
            <person name="Piganeau G."/>
            <person name="De Baets B."/>
            <person name="Picard A."/>
            <person name="Delseny M."/>
            <person name="Demaille J."/>
            <person name="Van de Peer Y."/>
            <person name="Moreau H."/>
        </authorList>
    </citation>
    <scope>NUCLEOTIDE SEQUENCE [LARGE SCALE GENOMIC DNA]</scope>
    <source>
        <strain evidence="5">OTTH 0595 / CCAP 157/2 / RCC745</strain>
    </source>
</reference>
<organism evidence="4 5">
    <name type="scientific">Ostreococcus tauri</name>
    <name type="common">Marine green alga</name>
    <dbReference type="NCBI Taxonomy" id="70448"/>
    <lineage>
        <taxon>Eukaryota</taxon>
        <taxon>Viridiplantae</taxon>
        <taxon>Chlorophyta</taxon>
        <taxon>Mamiellophyceae</taxon>
        <taxon>Mamiellales</taxon>
        <taxon>Bathycoccaceae</taxon>
        <taxon>Ostreococcus</taxon>
    </lineage>
</organism>
<evidence type="ECO:0000259" key="3">
    <source>
        <dbReference type="PROSITE" id="PS50222"/>
    </source>
</evidence>
<feature type="region of interest" description="Disordered" evidence="2">
    <location>
        <begin position="972"/>
        <end position="1009"/>
    </location>
</feature>
<dbReference type="InterPro" id="IPR007685">
    <property type="entry name" value="RelA_SpoT"/>
</dbReference>
<dbReference type="GeneID" id="9832827"/>
<dbReference type="OrthoDB" id="427950at2759"/>
<keyword evidence="1" id="KW-0106">Calcium</keyword>
<dbReference type="KEGG" id="ota:OT_ostta03g01300"/>
<dbReference type="InterPro" id="IPR019734">
    <property type="entry name" value="TPR_rpt"/>
</dbReference>